<comment type="function">
    <text evidence="13">Required for the formation of a threonylcarbamoyl group on adenosine at position 37 (t(6)A37) in tRNAs that read codons beginning with adenine.</text>
</comment>
<dbReference type="Gene3D" id="3.90.870.10">
    <property type="entry name" value="DHBP synthase"/>
    <property type="match status" value="1"/>
</dbReference>
<evidence type="ECO:0000256" key="11">
    <source>
        <dbReference type="ARBA" id="ARBA00029774"/>
    </source>
</evidence>
<evidence type="ECO:0000256" key="8">
    <source>
        <dbReference type="ARBA" id="ARBA00022695"/>
    </source>
</evidence>
<dbReference type="PIRSF" id="PIRSF004930">
    <property type="entry name" value="Tln_factor_SUA5"/>
    <property type="match status" value="1"/>
</dbReference>
<dbReference type="SUPFAM" id="SSF55821">
    <property type="entry name" value="YrdC/RibB"/>
    <property type="match status" value="1"/>
</dbReference>
<dbReference type="PANTHER" id="PTHR17490">
    <property type="entry name" value="SUA5"/>
    <property type="match status" value="1"/>
</dbReference>
<evidence type="ECO:0000256" key="6">
    <source>
        <dbReference type="ARBA" id="ARBA00022679"/>
    </source>
</evidence>
<dbReference type="EC" id="2.7.7.87" evidence="3 13"/>
<dbReference type="Gene3D" id="3.40.50.11030">
    <property type="entry name" value="Threonylcarbamoyl-AMP synthase, C-terminal domain"/>
    <property type="match status" value="1"/>
</dbReference>
<dbReference type="InterPro" id="IPR006070">
    <property type="entry name" value="Sua5-like_dom"/>
</dbReference>
<evidence type="ECO:0000259" key="14">
    <source>
        <dbReference type="PROSITE" id="PS51163"/>
    </source>
</evidence>
<keyword evidence="5 13" id="KW-0963">Cytoplasm</keyword>
<keyword evidence="7 13" id="KW-0819">tRNA processing</keyword>
<gene>
    <name evidence="15" type="ORF">ACFSQP_11395</name>
</gene>
<evidence type="ECO:0000256" key="9">
    <source>
        <dbReference type="ARBA" id="ARBA00022741"/>
    </source>
</evidence>
<evidence type="ECO:0000313" key="15">
    <source>
        <dbReference type="EMBL" id="MFD2552422.1"/>
    </source>
</evidence>
<protein>
    <recommendedName>
        <fullName evidence="4 13">Threonylcarbamoyl-AMP synthase</fullName>
        <shortName evidence="13">TC-AMP synthase</shortName>
        <ecNumber evidence="3 13">2.7.7.87</ecNumber>
    </recommendedName>
    <alternativeName>
        <fullName evidence="11 13">L-threonylcarbamoyladenylate synthase</fullName>
    </alternativeName>
</protein>
<evidence type="ECO:0000256" key="2">
    <source>
        <dbReference type="ARBA" id="ARBA00007663"/>
    </source>
</evidence>
<dbReference type="InterPro" id="IPR038385">
    <property type="entry name" value="Sua5/YwlC_C"/>
</dbReference>
<dbReference type="InterPro" id="IPR005145">
    <property type="entry name" value="Sua5_C"/>
</dbReference>
<dbReference type="NCBIfam" id="TIGR00057">
    <property type="entry name" value="L-threonylcarbamoyladenylate synthase"/>
    <property type="match status" value="1"/>
</dbReference>
<keyword evidence="9 13" id="KW-0547">Nucleotide-binding</keyword>
<dbReference type="Pfam" id="PF03481">
    <property type="entry name" value="Sua5_C"/>
    <property type="match status" value="1"/>
</dbReference>
<dbReference type="EMBL" id="JBHULS010000005">
    <property type="protein sequence ID" value="MFD2552422.1"/>
    <property type="molecule type" value="Genomic_DNA"/>
</dbReference>
<dbReference type="InterPro" id="IPR017945">
    <property type="entry name" value="DHBP_synth_RibB-like_a/b_dom"/>
</dbReference>
<dbReference type="InterPro" id="IPR010923">
    <property type="entry name" value="T(6)A37_SUA5"/>
</dbReference>
<evidence type="ECO:0000313" key="16">
    <source>
        <dbReference type="Proteomes" id="UP001597472"/>
    </source>
</evidence>
<dbReference type="GO" id="GO:0061710">
    <property type="term" value="F:L-threonylcarbamoyladenylate synthase"/>
    <property type="evidence" value="ECO:0007669"/>
    <property type="project" value="UniProtKB-EC"/>
</dbReference>
<sequence>MTRISKNISEAVTILKSNDVVAIPTETVYGLAGNIYSQKAIKKIFEVKQRPFFNPLIVHVHSMAQVDELVSEFPPEAKKLATTFWPGSLTLILPKKDTVPDIITAGKNSVAIRMPNHPTTLSLLKALNTPLAAPSANPFNRISPTTAQHVKEYFNNCIPLVLDGGPCKNGIESTIIGFENNTAVVYRFGAISIEDIEAVIGKVQIKTTSKTTPNAPGMLAKHYAPKTKTYLSNNLEDFIQSHPNKRIGVICFKNPLSNQHVAHTEVLSATGNLKEAAAKLYQTLHKLDTLNLDIIVAERLPDVGLGKSVNDRLERATK</sequence>
<dbReference type="InterPro" id="IPR050156">
    <property type="entry name" value="TC-AMP_synthase_SUA5"/>
</dbReference>
<dbReference type="PROSITE" id="PS51163">
    <property type="entry name" value="YRDC"/>
    <property type="match status" value="1"/>
</dbReference>
<evidence type="ECO:0000256" key="7">
    <source>
        <dbReference type="ARBA" id="ARBA00022694"/>
    </source>
</evidence>
<comment type="caution">
    <text evidence="15">The sequence shown here is derived from an EMBL/GenBank/DDBJ whole genome shotgun (WGS) entry which is preliminary data.</text>
</comment>
<reference evidence="16" key="1">
    <citation type="journal article" date="2019" name="Int. J. Syst. Evol. Microbiol.">
        <title>The Global Catalogue of Microorganisms (GCM) 10K type strain sequencing project: providing services to taxonomists for standard genome sequencing and annotation.</title>
        <authorList>
            <consortium name="The Broad Institute Genomics Platform"/>
            <consortium name="The Broad Institute Genome Sequencing Center for Infectious Disease"/>
            <person name="Wu L."/>
            <person name="Ma J."/>
        </authorList>
    </citation>
    <scope>NUCLEOTIDE SEQUENCE [LARGE SCALE GENOMIC DNA]</scope>
    <source>
        <strain evidence="16">KCTC 42587</strain>
    </source>
</reference>
<dbReference type="Proteomes" id="UP001597472">
    <property type="component" value="Unassembled WGS sequence"/>
</dbReference>
<keyword evidence="10 13" id="KW-0067">ATP-binding</keyword>
<comment type="similarity">
    <text evidence="2 13">Belongs to the SUA5 family.</text>
</comment>
<evidence type="ECO:0000256" key="5">
    <source>
        <dbReference type="ARBA" id="ARBA00022490"/>
    </source>
</evidence>
<keyword evidence="16" id="KW-1185">Reference proteome</keyword>
<comment type="catalytic activity">
    <reaction evidence="12 13">
        <text>L-threonine + hydrogencarbonate + ATP = L-threonylcarbamoyladenylate + diphosphate + H2O</text>
        <dbReference type="Rhea" id="RHEA:36407"/>
        <dbReference type="ChEBI" id="CHEBI:15377"/>
        <dbReference type="ChEBI" id="CHEBI:17544"/>
        <dbReference type="ChEBI" id="CHEBI:30616"/>
        <dbReference type="ChEBI" id="CHEBI:33019"/>
        <dbReference type="ChEBI" id="CHEBI:57926"/>
        <dbReference type="ChEBI" id="CHEBI:73682"/>
        <dbReference type="EC" id="2.7.7.87"/>
    </reaction>
</comment>
<comment type="subcellular location">
    <subcellularLocation>
        <location evidence="1 13">Cytoplasm</location>
    </subcellularLocation>
</comment>
<evidence type="ECO:0000256" key="13">
    <source>
        <dbReference type="PIRNR" id="PIRNR004930"/>
    </source>
</evidence>
<organism evidence="15 16">
    <name type="scientific">Bizionia sediminis</name>
    <dbReference type="NCBI Taxonomy" id="1737064"/>
    <lineage>
        <taxon>Bacteria</taxon>
        <taxon>Pseudomonadati</taxon>
        <taxon>Bacteroidota</taxon>
        <taxon>Flavobacteriia</taxon>
        <taxon>Flavobacteriales</taxon>
        <taxon>Flavobacteriaceae</taxon>
        <taxon>Bizionia</taxon>
    </lineage>
</organism>
<feature type="domain" description="YrdC-like" evidence="14">
    <location>
        <begin position="5"/>
        <end position="191"/>
    </location>
</feature>
<evidence type="ECO:0000256" key="3">
    <source>
        <dbReference type="ARBA" id="ARBA00012584"/>
    </source>
</evidence>
<dbReference type="PANTHER" id="PTHR17490:SF16">
    <property type="entry name" value="THREONYLCARBAMOYL-AMP SYNTHASE"/>
    <property type="match status" value="1"/>
</dbReference>
<evidence type="ECO:0000256" key="10">
    <source>
        <dbReference type="ARBA" id="ARBA00022840"/>
    </source>
</evidence>
<evidence type="ECO:0000256" key="1">
    <source>
        <dbReference type="ARBA" id="ARBA00004496"/>
    </source>
</evidence>
<accession>A0ABW5KTZ8</accession>
<keyword evidence="6 13" id="KW-0808">Transferase</keyword>
<evidence type="ECO:0000256" key="12">
    <source>
        <dbReference type="ARBA" id="ARBA00048366"/>
    </source>
</evidence>
<proteinExistence type="inferred from homology"/>
<keyword evidence="8 13" id="KW-0548">Nucleotidyltransferase</keyword>
<dbReference type="RefSeq" id="WP_376894567.1">
    <property type="nucleotide sequence ID" value="NZ_JBHULS010000005.1"/>
</dbReference>
<evidence type="ECO:0000256" key="4">
    <source>
        <dbReference type="ARBA" id="ARBA00015492"/>
    </source>
</evidence>
<name>A0ABW5KTZ8_9FLAO</name>
<dbReference type="Pfam" id="PF01300">
    <property type="entry name" value="Sua5_yciO_yrdC"/>
    <property type="match status" value="1"/>
</dbReference>